<keyword evidence="1" id="KW-0175">Coiled coil</keyword>
<protein>
    <submittedName>
        <fullName evidence="4">AAA family ATPase</fullName>
    </submittedName>
</protein>
<feature type="domain" description="AAA+ ATPase" evidence="3">
    <location>
        <begin position="239"/>
        <end position="388"/>
    </location>
</feature>
<evidence type="ECO:0000313" key="5">
    <source>
        <dbReference type="Proteomes" id="UP000266302"/>
    </source>
</evidence>
<dbReference type="PANTHER" id="PTHR10046">
    <property type="entry name" value="ATP DEPENDENT LON PROTEASE FAMILY MEMBER"/>
    <property type="match status" value="1"/>
</dbReference>
<feature type="coiled-coil region" evidence="1">
    <location>
        <begin position="49"/>
        <end position="97"/>
    </location>
</feature>
<name>A0A398CE96_9BURK</name>
<dbReference type="Gene3D" id="3.40.50.300">
    <property type="entry name" value="P-loop containing nucleotide triphosphate hydrolases"/>
    <property type="match status" value="1"/>
</dbReference>
<dbReference type="GO" id="GO:0005524">
    <property type="term" value="F:ATP binding"/>
    <property type="evidence" value="ECO:0007669"/>
    <property type="project" value="InterPro"/>
</dbReference>
<dbReference type="GO" id="GO:0016887">
    <property type="term" value="F:ATP hydrolysis activity"/>
    <property type="evidence" value="ECO:0007669"/>
    <property type="project" value="InterPro"/>
</dbReference>
<dbReference type="RefSeq" id="WP_119110400.1">
    <property type="nucleotide sequence ID" value="NZ_QXJC01000010.1"/>
</dbReference>
<dbReference type="GO" id="GO:0004176">
    <property type="term" value="F:ATP-dependent peptidase activity"/>
    <property type="evidence" value="ECO:0007669"/>
    <property type="project" value="InterPro"/>
</dbReference>
<gene>
    <name evidence="4" type="ORF">D3F03_15835</name>
</gene>
<dbReference type="SMART" id="SM00382">
    <property type="entry name" value="AAA"/>
    <property type="match status" value="1"/>
</dbReference>
<dbReference type="Proteomes" id="UP000266302">
    <property type="component" value="Unassembled WGS sequence"/>
</dbReference>
<dbReference type="AlphaFoldDB" id="A0A398CE96"/>
<dbReference type="InterPro" id="IPR027065">
    <property type="entry name" value="Lon_Prtase"/>
</dbReference>
<reference evidence="4 5" key="1">
    <citation type="submission" date="2018-09" db="EMBL/GenBank/DDBJ databases">
        <title>Draft genome of Simplicispira sp. NY-02.</title>
        <authorList>
            <person name="Im W.T."/>
        </authorList>
    </citation>
    <scope>NUCLEOTIDE SEQUENCE [LARGE SCALE GENOMIC DNA]</scope>
    <source>
        <strain evidence="4 5">NY-02</strain>
    </source>
</reference>
<dbReference type="GO" id="GO:0030163">
    <property type="term" value="P:protein catabolic process"/>
    <property type="evidence" value="ECO:0007669"/>
    <property type="project" value="InterPro"/>
</dbReference>
<dbReference type="InterPro" id="IPR027417">
    <property type="entry name" value="P-loop_NTPase"/>
</dbReference>
<sequence length="488" mass="53633">MPRQDQRSKSPNPPGFSQRTFTYFARGDVHSLDLLLPISFTQDDEAAQTRDAQEQLDAHEQAIRQEKIAALTARRRQEEQEEEARQAQIKAKAATAGSEPFRSRIGDLDLEAELEFLKKDAKAGTKLARRSFAQALASKSAAGSQLFAKVFEWDEVMKLVGRVGATPDRDLLKRNKDLFLRIRKSHPHHMRPVGYRLHDHEAVLSNLAHIEQQLPHFSAVLALVRERLQLSFARQQPMHIPPILLLGGPGIGKTHFSQELARVLGLPVRRHAFDSAITEAALTGSEKRWANTSFGLLFDELVLGRSASPIILLDEIDKARSDSNGNALGPLHSLLEPVSAKTIMDISLDIVMDASHIVWVATANDPWKIPAPIRSRMHEFTIEAPTGHAALEAAKAVARAVHECMGSTLFDPPASRVIVSLAHLSARELIQALETGYARALAGGSRIVQRHHLPADILQEGQEGQKGDASKGVPDPNGSDPPSGGYLH</sequence>
<dbReference type="GO" id="GO:0004252">
    <property type="term" value="F:serine-type endopeptidase activity"/>
    <property type="evidence" value="ECO:0007669"/>
    <property type="project" value="InterPro"/>
</dbReference>
<keyword evidence="5" id="KW-1185">Reference proteome</keyword>
<dbReference type="Pfam" id="PF00004">
    <property type="entry name" value="AAA"/>
    <property type="match status" value="1"/>
</dbReference>
<accession>A0A398CE96</accession>
<evidence type="ECO:0000256" key="1">
    <source>
        <dbReference type="SAM" id="Coils"/>
    </source>
</evidence>
<evidence type="ECO:0000256" key="2">
    <source>
        <dbReference type="SAM" id="MobiDB-lite"/>
    </source>
</evidence>
<dbReference type="EMBL" id="QXJC01000010">
    <property type="protein sequence ID" value="RID97173.1"/>
    <property type="molecule type" value="Genomic_DNA"/>
</dbReference>
<dbReference type="OrthoDB" id="8552455at2"/>
<dbReference type="SUPFAM" id="SSF52540">
    <property type="entry name" value="P-loop containing nucleoside triphosphate hydrolases"/>
    <property type="match status" value="1"/>
</dbReference>
<comment type="caution">
    <text evidence="4">The sequence shown here is derived from an EMBL/GenBank/DDBJ whole genome shotgun (WGS) entry which is preliminary data.</text>
</comment>
<proteinExistence type="predicted"/>
<dbReference type="InterPro" id="IPR003593">
    <property type="entry name" value="AAA+_ATPase"/>
</dbReference>
<feature type="region of interest" description="Disordered" evidence="2">
    <location>
        <begin position="460"/>
        <end position="488"/>
    </location>
</feature>
<feature type="compositionally biased region" description="Low complexity" evidence="2">
    <location>
        <begin position="472"/>
        <end position="488"/>
    </location>
</feature>
<evidence type="ECO:0000313" key="4">
    <source>
        <dbReference type="EMBL" id="RID97173.1"/>
    </source>
</evidence>
<evidence type="ECO:0000259" key="3">
    <source>
        <dbReference type="SMART" id="SM00382"/>
    </source>
</evidence>
<dbReference type="InterPro" id="IPR003959">
    <property type="entry name" value="ATPase_AAA_core"/>
</dbReference>
<organism evidence="4 5">
    <name type="scientific">Simplicispira hankyongi</name>
    <dbReference type="NCBI Taxonomy" id="2315688"/>
    <lineage>
        <taxon>Bacteria</taxon>
        <taxon>Pseudomonadati</taxon>
        <taxon>Pseudomonadota</taxon>
        <taxon>Betaproteobacteria</taxon>
        <taxon>Burkholderiales</taxon>
        <taxon>Comamonadaceae</taxon>
        <taxon>Simplicispira</taxon>
    </lineage>
</organism>